<reference evidence="1 2" key="1">
    <citation type="submission" date="2019-05" db="EMBL/GenBank/DDBJ databases">
        <authorList>
            <consortium name="Pathogen Informatics"/>
        </authorList>
    </citation>
    <scope>NUCLEOTIDE SEQUENCE [LARGE SCALE GENOMIC DNA]</scope>
    <source>
        <strain evidence="1 2">NCTC12971</strain>
    </source>
</reference>
<dbReference type="Proteomes" id="UP000307968">
    <property type="component" value="Chromosome"/>
</dbReference>
<organism evidence="1 2">
    <name type="scientific">Serratia rubidaea</name>
    <name type="common">Serratia marinorubra</name>
    <dbReference type="NCBI Taxonomy" id="61652"/>
    <lineage>
        <taxon>Bacteria</taxon>
        <taxon>Pseudomonadati</taxon>
        <taxon>Pseudomonadota</taxon>
        <taxon>Gammaproteobacteria</taxon>
        <taxon>Enterobacterales</taxon>
        <taxon>Yersiniaceae</taxon>
        <taxon>Serratia</taxon>
    </lineage>
</organism>
<gene>
    <name evidence="1" type="ORF">NCTC12971_00662</name>
</gene>
<evidence type="ECO:0000313" key="1">
    <source>
        <dbReference type="EMBL" id="VTP60200.1"/>
    </source>
</evidence>
<dbReference type="AlphaFoldDB" id="A0A4U9H922"/>
<sequence>MSVTLKERLKVAKNEKQKKIIIKDICDEILICDSDVSFVDVSYNDLLSPLCGHDVQSIGFEVDDKLLFDRFVCFLNEKRVSGDAYFYISKEDSYHVIKVNISYFISNPAFFLEVERRK</sequence>
<accession>A0A4U9H922</accession>
<name>A0A4U9H922_SERRU</name>
<proteinExistence type="predicted"/>
<protein>
    <submittedName>
        <fullName evidence="1">Uncharacterized protein</fullName>
    </submittedName>
</protein>
<evidence type="ECO:0000313" key="2">
    <source>
        <dbReference type="Proteomes" id="UP000307968"/>
    </source>
</evidence>
<dbReference type="EMBL" id="LR590463">
    <property type="protein sequence ID" value="VTP60200.1"/>
    <property type="molecule type" value="Genomic_DNA"/>
</dbReference>